<organism evidence="3 4">
    <name type="scientific">Floccifex porci</name>
    <dbReference type="NCBI Taxonomy" id="2606629"/>
    <lineage>
        <taxon>Bacteria</taxon>
        <taxon>Bacillati</taxon>
        <taxon>Bacillota</taxon>
        <taxon>Erysipelotrichia</taxon>
        <taxon>Erysipelotrichales</taxon>
        <taxon>Erysipelotrichaceae</taxon>
        <taxon>Floccifex</taxon>
    </lineage>
</organism>
<sequence>MKVGTVGTGFIVDRMISAMKDSGIEVIACYSRSLEKAKEFCEKHQMKRYYSNLEELLKDEEVDTIYVASPNSLHYSQSKMALQAKKHVINEKPFCPSLKESEDLFKTAKENGVYIFEAITNQFLPNYQILKENLYRVGDIKLVQCNYSQYSSRYDKYKNHEQTNAFDPHFNGGALMDIGVYCLHFVTGLFGKPEKTMYYANKGYNGIDTSGILILQYPEFVATCAGAKDSSSDIFAYIQGDKGCLRVKGVSIGILPNVDFIPPKGEPLLNKNNSSSLNLGIEQEMHMIYECKEFVRIINEKDESTYNKLCDHTNLVVQILEQSIQQTL</sequence>
<dbReference type="AlphaFoldDB" id="A0A7X2N2F3"/>
<dbReference type="InterPro" id="IPR036291">
    <property type="entry name" value="NAD(P)-bd_dom_sf"/>
</dbReference>
<dbReference type="Proteomes" id="UP000470082">
    <property type="component" value="Unassembled WGS sequence"/>
</dbReference>
<feature type="domain" description="Gfo/Idh/MocA-like oxidoreductase N-terminal" evidence="1">
    <location>
        <begin position="1"/>
        <end position="115"/>
    </location>
</feature>
<dbReference type="RefSeq" id="WP_154459704.1">
    <property type="nucleotide sequence ID" value="NZ_JAQYTQ010000006.1"/>
</dbReference>
<dbReference type="GO" id="GO:0000166">
    <property type="term" value="F:nucleotide binding"/>
    <property type="evidence" value="ECO:0007669"/>
    <property type="project" value="InterPro"/>
</dbReference>
<dbReference type="InterPro" id="IPR000683">
    <property type="entry name" value="Gfo/Idh/MocA-like_OxRdtase_N"/>
</dbReference>
<evidence type="ECO:0000313" key="4">
    <source>
        <dbReference type="Proteomes" id="UP000470082"/>
    </source>
</evidence>
<keyword evidence="4" id="KW-1185">Reference proteome</keyword>
<reference evidence="3 4" key="1">
    <citation type="submission" date="2019-08" db="EMBL/GenBank/DDBJ databases">
        <title>In-depth cultivation of the pig gut microbiome towards novel bacterial diversity and tailored functional studies.</title>
        <authorList>
            <person name="Wylensek D."/>
            <person name="Hitch T.C.A."/>
            <person name="Clavel T."/>
        </authorList>
    </citation>
    <scope>NUCLEOTIDE SEQUENCE [LARGE SCALE GENOMIC DNA]</scope>
    <source>
        <strain evidence="3 4">LKV-178-WT-2G</strain>
    </source>
</reference>
<dbReference type="InterPro" id="IPR055170">
    <property type="entry name" value="GFO_IDH_MocA-like_dom"/>
</dbReference>
<name>A0A7X2N2F3_9FIRM</name>
<comment type="caution">
    <text evidence="3">The sequence shown here is derived from an EMBL/GenBank/DDBJ whole genome shotgun (WGS) entry which is preliminary data.</text>
</comment>
<evidence type="ECO:0000259" key="1">
    <source>
        <dbReference type="Pfam" id="PF01408"/>
    </source>
</evidence>
<dbReference type="SUPFAM" id="SSF55347">
    <property type="entry name" value="Glyceraldehyde-3-phosphate dehydrogenase-like, C-terminal domain"/>
    <property type="match status" value="1"/>
</dbReference>
<proteinExistence type="predicted"/>
<protein>
    <submittedName>
        <fullName evidence="3">Gfo/Idh/MocA family oxidoreductase</fullName>
    </submittedName>
</protein>
<feature type="domain" description="GFO/IDH/MocA-like oxidoreductase" evidence="2">
    <location>
        <begin position="136"/>
        <end position="245"/>
    </location>
</feature>
<dbReference type="EMBL" id="VUMM01000004">
    <property type="protein sequence ID" value="MSS01239.1"/>
    <property type="molecule type" value="Genomic_DNA"/>
</dbReference>
<dbReference type="PANTHER" id="PTHR43054:SF1">
    <property type="entry name" value="SCYLLO-INOSITOL 2-DEHYDROGENASE (NADP(+)) IOLU"/>
    <property type="match status" value="1"/>
</dbReference>
<evidence type="ECO:0000259" key="2">
    <source>
        <dbReference type="Pfam" id="PF22725"/>
    </source>
</evidence>
<gene>
    <name evidence="3" type="ORF">FYJ50_03825</name>
</gene>
<evidence type="ECO:0000313" key="3">
    <source>
        <dbReference type="EMBL" id="MSS01239.1"/>
    </source>
</evidence>
<dbReference type="Gene3D" id="3.40.50.720">
    <property type="entry name" value="NAD(P)-binding Rossmann-like Domain"/>
    <property type="match status" value="1"/>
</dbReference>
<dbReference type="PANTHER" id="PTHR43054">
    <property type="match status" value="1"/>
</dbReference>
<dbReference type="Gene3D" id="3.30.360.10">
    <property type="entry name" value="Dihydrodipicolinate Reductase, domain 2"/>
    <property type="match status" value="1"/>
</dbReference>
<dbReference type="Pfam" id="PF22725">
    <property type="entry name" value="GFO_IDH_MocA_C3"/>
    <property type="match status" value="1"/>
</dbReference>
<dbReference type="Pfam" id="PF01408">
    <property type="entry name" value="GFO_IDH_MocA"/>
    <property type="match status" value="1"/>
</dbReference>
<dbReference type="SUPFAM" id="SSF51735">
    <property type="entry name" value="NAD(P)-binding Rossmann-fold domains"/>
    <property type="match status" value="1"/>
</dbReference>
<accession>A0A7X2N2F3</accession>